<gene>
    <name evidence="4" type="ORF">GCM10017596_26420</name>
</gene>
<dbReference type="Pfam" id="PF00293">
    <property type="entry name" value="NUDIX"/>
    <property type="match status" value="1"/>
</dbReference>
<evidence type="ECO:0000313" key="5">
    <source>
        <dbReference type="Proteomes" id="UP001142325"/>
    </source>
</evidence>
<dbReference type="Gene3D" id="3.90.79.10">
    <property type="entry name" value="Nucleoside Triphosphate Pyrophosphohydrolase"/>
    <property type="match status" value="1"/>
</dbReference>
<dbReference type="CDD" id="cd03424">
    <property type="entry name" value="NUDIX_ADPRase_Nudt5_UGPPase_Nudt14"/>
    <property type="match status" value="1"/>
</dbReference>
<organism evidence="4 5">
    <name type="scientific">Microbacterium keratanolyticum</name>
    <dbReference type="NCBI Taxonomy" id="67574"/>
    <lineage>
        <taxon>Bacteria</taxon>
        <taxon>Bacillati</taxon>
        <taxon>Actinomycetota</taxon>
        <taxon>Actinomycetes</taxon>
        <taxon>Micrococcales</taxon>
        <taxon>Microbacteriaceae</taxon>
        <taxon>Microbacterium</taxon>
    </lineage>
</organism>
<evidence type="ECO:0000313" key="4">
    <source>
        <dbReference type="EMBL" id="GLK02927.1"/>
    </source>
</evidence>
<accession>A0A9W6HV32</accession>
<dbReference type="PANTHER" id="PTHR11839">
    <property type="entry name" value="UDP/ADP-SUGAR PYROPHOSPHATASE"/>
    <property type="match status" value="1"/>
</dbReference>
<reference evidence="4" key="2">
    <citation type="submission" date="2023-01" db="EMBL/GenBank/DDBJ databases">
        <authorList>
            <person name="Sun Q."/>
            <person name="Evtushenko L."/>
        </authorList>
    </citation>
    <scope>NUCLEOTIDE SEQUENCE</scope>
    <source>
        <strain evidence="4">VKM Ac-1958</strain>
    </source>
</reference>
<reference evidence="4" key="1">
    <citation type="journal article" date="2014" name="Int. J. Syst. Evol. Microbiol.">
        <title>Complete genome sequence of Corynebacterium casei LMG S-19264T (=DSM 44701T), isolated from a smear-ripened cheese.</title>
        <authorList>
            <consortium name="US DOE Joint Genome Institute (JGI-PGF)"/>
            <person name="Walter F."/>
            <person name="Albersmeier A."/>
            <person name="Kalinowski J."/>
            <person name="Ruckert C."/>
        </authorList>
    </citation>
    <scope>NUCLEOTIDE SEQUENCE</scope>
    <source>
        <strain evidence="4">VKM Ac-1958</strain>
    </source>
</reference>
<dbReference type="GO" id="GO:0019693">
    <property type="term" value="P:ribose phosphate metabolic process"/>
    <property type="evidence" value="ECO:0007669"/>
    <property type="project" value="TreeGrafter"/>
</dbReference>
<dbReference type="EMBL" id="BSET01000002">
    <property type="protein sequence ID" value="GLK02927.1"/>
    <property type="molecule type" value="Genomic_DNA"/>
</dbReference>
<protein>
    <recommendedName>
        <fullName evidence="3">Nudix hydrolase domain-containing protein</fullName>
    </recommendedName>
</protein>
<keyword evidence="5" id="KW-1185">Reference proteome</keyword>
<comment type="caution">
    <text evidence="4">The sequence shown here is derived from an EMBL/GenBank/DDBJ whole genome shotgun (WGS) entry which is preliminary data.</text>
</comment>
<dbReference type="PANTHER" id="PTHR11839:SF18">
    <property type="entry name" value="NUDIX HYDROLASE DOMAIN-CONTAINING PROTEIN"/>
    <property type="match status" value="1"/>
</dbReference>
<sequence length="176" mass="18889">MDKPFRVVYENRDALPVRLEVAGPIQVGDHSYEHHRLVVGDGRPGAVVMARRAGQVLLVLSERLAAGRRMWELPRGGGDDGESPVQTGVRELREEVGLRAVNPRAAGQFVTDSAIFPQQVAVIVCDVAEETPAAGDGEIIDQRWVTMTEAEQLIVDGVVADALSLAAFALVSAKGL</sequence>
<feature type="domain" description="Nudix hydrolase" evidence="3">
    <location>
        <begin position="16"/>
        <end position="167"/>
    </location>
</feature>
<dbReference type="Proteomes" id="UP001142325">
    <property type="component" value="Unassembled WGS sequence"/>
</dbReference>
<name>A0A9W6HV32_9MICO</name>
<dbReference type="InterPro" id="IPR000086">
    <property type="entry name" value="NUDIX_hydrolase_dom"/>
</dbReference>
<dbReference type="RefSeq" id="WP_239526520.1">
    <property type="nucleotide sequence ID" value="NZ_BAAAUM010000002.1"/>
</dbReference>
<evidence type="ECO:0000256" key="1">
    <source>
        <dbReference type="ARBA" id="ARBA00001946"/>
    </source>
</evidence>
<dbReference type="GO" id="GO:0005829">
    <property type="term" value="C:cytosol"/>
    <property type="evidence" value="ECO:0007669"/>
    <property type="project" value="TreeGrafter"/>
</dbReference>
<dbReference type="InterPro" id="IPR015797">
    <property type="entry name" value="NUDIX_hydrolase-like_dom_sf"/>
</dbReference>
<dbReference type="GO" id="GO:0016787">
    <property type="term" value="F:hydrolase activity"/>
    <property type="evidence" value="ECO:0007669"/>
    <property type="project" value="UniProtKB-KW"/>
</dbReference>
<dbReference type="SUPFAM" id="SSF55811">
    <property type="entry name" value="Nudix"/>
    <property type="match status" value="1"/>
</dbReference>
<dbReference type="PROSITE" id="PS51462">
    <property type="entry name" value="NUDIX"/>
    <property type="match status" value="1"/>
</dbReference>
<evidence type="ECO:0000256" key="2">
    <source>
        <dbReference type="ARBA" id="ARBA00022801"/>
    </source>
</evidence>
<comment type="cofactor">
    <cofactor evidence="1">
        <name>Mg(2+)</name>
        <dbReference type="ChEBI" id="CHEBI:18420"/>
    </cofactor>
</comment>
<evidence type="ECO:0000259" key="3">
    <source>
        <dbReference type="PROSITE" id="PS51462"/>
    </source>
</evidence>
<dbReference type="AlphaFoldDB" id="A0A9W6HV32"/>
<proteinExistence type="predicted"/>
<keyword evidence="2" id="KW-0378">Hydrolase</keyword>
<dbReference type="GO" id="GO:0006753">
    <property type="term" value="P:nucleoside phosphate metabolic process"/>
    <property type="evidence" value="ECO:0007669"/>
    <property type="project" value="TreeGrafter"/>
</dbReference>